<dbReference type="STRING" id="313594.PI23P_08310"/>
<dbReference type="Proteomes" id="UP000003053">
    <property type="component" value="Unassembled WGS sequence"/>
</dbReference>
<proteinExistence type="predicted"/>
<evidence type="ECO:0000259" key="1">
    <source>
        <dbReference type="PROSITE" id="PS50106"/>
    </source>
</evidence>
<protein>
    <submittedName>
        <fullName evidence="2">Protein containing PDZ domain</fullName>
    </submittedName>
</protein>
<dbReference type="Pfam" id="PF13650">
    <property type="entry name" value="Asp_protease_2"/>
    <property type="match status" value="1"/>
</dbReference>
<dbReference type="InterPro" id="IPR036034">
    <property type="entry name" value="PDZ_sf"/>
</dbReference>
<reference evidence="2 3" key="1">
    <citation type="submission" date="2006-02" db="EMBL/GenBank/DDBJ databases">
        <authorList>
            <person name="Murray A."/>
            <person name="Staley J."/>
            <person name="Ferriera S."/>
            <person name="Johnson J."/>
            <person name="Kravitz S."/>
            <person name="Halpern A."/>
            <person name="Remington K."/>
            <person name="Beeson K."/>
            <person name="Tran B."/>
            <person name="Rogers Y.-H."/>
            <person name="Friedman R."/>
            <person name="Venter J.C."/>
        </authorList>
    </citation>
    <scope>NUCLEOTIDE SEQUENCE [LARGE SCALE GENOMIC DNA]</scope>
    <source>
        <strain evidence="2 3">23-P</strain>
    </source>
</reference>
<dbReference type="RefSeq" id="WP_004570282.1">
    <property type="nucleotide sequence ID" value="NZ_CH724148.1"/>
</dbReference>
<name>A4BZM1_9FLAO</name>
<feature type="domain" description="PDZ" evidence="1">
    <location>
        <begin position="273"/>
        <end position="363"/>
    </location>
</feature>
<dbReference type="eggNOG" id="COG3577">
    <property type="taxonomic scope" value="Bacteria"/>
</dbReference>
<dbReference type="CDD" id="cd05483">
    <property type="entry name" value="retropepsin_like_bacteria"/>
    <property type="match status" value="1"/>
</dbReference>
<accession>A4BZM1</accession>
<dbReference type="InterPro" id="IPR034122">
    <property type="entry name" value="Retropepsin-like_bacterial"/>
</dbReference>
<comment type="caution">
    <text evidence="2">The sequence shown here is derived from an EMBL/GenBank/DDBJ whole genome shotgun (WGS) entry which is preliminary data.</text>
</comment>
<dbReference type="PROSITE" id="PS50106">
    <property type="entry name" value="PDZ"/>
    <property type="match status" value="1"/>
</dbReference>
<dbReference type="EMBL" id="AAOG01000002">
    <property type="protein sequence ID" value="EAR12614.1"/>
    <property type="molecule type" value="Genomic_DNA"/>
</dbReference>
<organism evidence="2 3">
    <name type="scientific">Polaribacter irgensii 23-P</name>
    <dbReference type="NCBI Taxonomy" id="313594"/>
    <lineage>
        <taxon>Bacteria</taxon>
        <taxon>Pseudomonadati</taxon>
        <taxon>Bacteroidota</taxon>
        <taxon>Flavobacteriia</taxon>
        <taxon>Flavobacteriales</taxon>
        <taxon>Flavobacteriaceae</taxon>
    </lineage>
</organism>
<evidence type="ECO:0000313" key="3">
    <source>
        <dbReference type="Proteomes" id="UP000003053"/>
    </source>
</evidence>
<dbReference type="AlphaFoldDB" id="A4BZM1"/>
<dbReference type="Gene3D" id="2.30.42.10">
    <property type="match status" value="1"/>
</dbReference>
<dbReference type="HOGENOM" id="CLU_056360_2_0_10"/>
<dbReference type="InterPro" id="IPR021109">
    <property type="entry name" value="Peptidase_aspartic_dom_sf"/>
</dbReference>
<dbReference type="SUPFAM" id="SSF50156">
    <property type="entry name" value="PDZ domain-like"/>
    <property type="match status" value="1"/>
</dbReference>
<dbReference type="OrthoDB" id="5580718at2"/>
<keyword evidence="3" id="KW-1185">Reference proteome</keyword>
<evidence type="ECO:0000313" key="2">
    <source>
        <dbReference type="EMBL" id="EAR12614.1"/>
    </source>
</evidence>
<dbReference type="SMART" id="SM00228">
    <property type="entry name" value="PDZ"/>
    <property type="match status" value="1"/>
</dbReference>
<gene>
    <name evidence="2" type="ORF">PI23P_08310</name>
</gene>
<dbReference type="InterPro" id="IPR001478">
    <property type="entry name" value="PDZ"/>
</dbReference>
<sequence length="376" mass="41258">MKSGEVEQKEFNVNIPFEYRLGMIILKVNISGKAYDFLLDTGAPNVISKELAQKEGLNNIFEQKFGDSQGQTSDLGMIKLDKISIGGIDFLNTGAAIADLKQSKEVGCLEIDGFIGSNLMKNAVWKFDLQNQIITISNSAASLNIPESSKKIPFFTHITGTPIIDIALNDVKEKNVIVDLGSNGDISLSKKTFNKLVDTDPSISRTVSFGPSSSGLYGVGATDSIQHALISNISFGDVALKNVVVEFTNESSSTIGTNYFKNYNLIINWFEKEIILTKKKEYDNSSLSSYGFSIGNKDDRLIVGGILTNSSAAIKGLKINDIILKIDSENYGVLTTDHWCHIVENGLFNEEKSTITVIVLRQNKKLTFSLEKTKLL</sequence>
<dbReference type="Gene3D" id="2.40.70.10">
    <property type="entry name" value="Acid Proteases"/>
    <property type="match status" value="1"/>
</dbReference>
<dbReference type="SUPFAM" id="SSF50630">
    <property type="entry name" value="Acid proteases"/>
    <property type="match status" value="1"/>
</dbReference>